<dbReference type="InterPro" id="IPR008278">
    <property type="entry name" value="4-PPantetheinyl_Trfase_dom"/>
</dbReference>
<dbReference type="GO" id="GO:0008897">
    <property type="term" value="F:holo-[acyl-carrier-protein] synthase activity"/>
    <property type="evidence" value="ECO:0007669"/>
    <property type="project" value="InterPro"/>
</dbReference>
<dbReference type="RefSeq" id="WP_119011935.1">
    <property type="nucleotide sequence ID" value="NZ_QXNC01000002.1"/>
</dbReference>
<accession>A0A4R2NE83</accession>
<dbReference type="Proteomes" id="UP000295182">
    <property type="component" value="Unassembled WGS sequence"/>
</dbReference>
<dbReference type="GO" id="GO:0000287">
    <property type="term" value="F:magnesium ion binding"/>
    <property type="evidence" value="ECO:0007669"/>
    <property type="project" value="InterPro"/>
</dbReference>
<keyword evidence="4" id="KW-1185">Reference proteome</keyword>
<proteinExistence type="predicted"/>
<dbReference type="AlphaFoldDB" id="A0A4R2NE83"/>
<dbReference type="EMBL" id="SLXH01000004">
    <property type="protein sequence ID" value="TCP19571.1"/>
    <property type="molecule type" value="Genomic_DNA"/>
</dbReference>
<dbReference type="Pfam" id="PF01648">
    <property type="entry name" value="ACPS"/>
    <property type="match status" value="1"/>
</dbReference>
<reference evidence="3 4" key="1">
    <citation type="submission" date="2019-03" db="EMBL/GenBank/DDBJ databases">
        <title>Genomic Encyclopedia of Type Strains, Phase IV (KMG-IV): sequencing the most valuable type-strain genomes for metagenomic binning, comparative biology and taxonomic classification.</title>
        <authorList>
            <person name="Goeker M."/>
        </authorList>
    </citation>
    <scope>NUCLEOTIDE SEQUENCE [LARGE SCALE GENOMIC DNA]</scope>
    <source>
        <strain evidence="3 4">DSM 1837</strain>
    </source>
</reference>
<gene>
    <name evidence="3" type="ORF">EV674_10429</name>
</gene>
<keyword evidence="1 3" id="KW-0808">Transferase</keyword>
<comment type="caution">
    <text evidence="3">The sequence shown here is derived from an EMBL/GenBank/DDBJ whole genome shotgun (WGS) entry which is preliminary data.</text>
</comment>
<evidence type="ECO:0000313" key="4">
    <source>
        <dbReference type="Proteomes" id="UP000295182"/>
    </source>
</evidence>
<organism evidence="3 4">
    <name type="scientific">Simplicispira metamorpha</name>
    <dbReference type="NCBI Taxonomy" id="80881"/>
    <lineage>
        <taxon>Bacteria</taxon>
        <taxon>Pseudomonadati</taxon>
        <taxon>Pseudomonadota</taxon>
        <taxon>Betaproteobacteria</taxon>
        <taxon>Burkholderiales</taxon>
        <taxon>Comamonadaceae</taxon>
        <taxon>Simplicispira</taxon>
    </lineage>
</organism>
<name>A0A4R2NE83_9BURK</name>
<sequence>MRLPAVLRQPGEQPGLVAQRPEVWLLAVPGVQPQTKAQVRTLARQALRRLLSQCLGVAPQQVALVFVPGQAPTVADRWQGLALSISMGYAPGVVAIGLCAGGRLGIDLAVVQPLPDWEPLARLYLGDRVAQQLAEVAGGQRDQDFARAWAAMEARSKCLGLGLQEWSPARELHLNAAVLEQLPVSPDALPVGAPPYVLALACSAPHPGAGV</sequence>
<evidence type="ECO:0000313" key="3">
    <source>
        <dbReference type="EMBL" id="TCP19571.1"/>
    </source>
</evidence>
<dbReference type="Gene3D" id="3.90.470.20">
    <property type="entry name" value="4'-phosphopantetheinyl transferase domain"/>
    <property type="match status" value="1"/>
</dbReference>
<dbReference type="OrthoDB" id="8778929at2"/>
<evidence type="ECO:0000256" key="1">
    <source>
        <dbReference type="ARBA" id="ARBA00022679"/>
    </source>
</evidence>
<feature type="domain" description="4'-phosphopantetheinyl transferase" evidence="2">
    <location>
        <begin position="104"/>
        <end position="174"/>
    </location>
</feature>
<evidence type="ECO:0000259" key="2">
    <source>
        <dbReference type="Pfam" id="PF01648"/>
    </source>
</evidence>
<dbReference type="InterPro" id="IPR037143">
    <property type="entry name" value="4-PPantetheinyl_Trfase_dom_sf"/>
</dbReference>
<protein>
    <submittedName>
        <fullName evidence="3">4'-phosphopantetheinyl transferase</fullName>
    </submittedName>
</protein>
<dbReference type="SUPFAM" id="SSF56214">
    <property type="entry name" value="4'-phosphopantetheinyl transferase"/>
    <property type="match status" value="1"/>
</dbReference>